<evidence type="ECO:0000256" key="4">
    <source>
        <dbReference type="ARBA" id="ARBA00029447"/>
    </source>
</evidence>
<keyword evidence="10" id="KW-1185">Reference proteome</keyword>
<keyword evidence="6" id="KW-0472">Membrane</keyword>
<dbReference type="PROSITE" id="PS50111">
    <property type="entry name" value="CHEMOTAXIS_TRANSDUC_2"/>
    <property type="match status" value="1"/>
</dbReference>
<evidence type="ECO:0000259" key="8">
    <source>
        <dbReference type="PROSITE" id="PS50885"/>
    </source>
</evidence>
<comment type="caution">
    <text evidence="9">The sequence shown here is derived from an EMBL/GenBank/DDBJ whole genome shotgun (WGS) entry which is preliminary data.</text>
</comment>
<evidence type="ECO:0000256" key="2">
    <source>
        <dbReference type="ARBA" id="ARBA00022989"/>
    </source>
</evidence>
<dbReference type="SUPFAM" id="SSF58104">
    <property type="entry name" value="Methyl-accepting chemotaxis protein (MCP) signaling domain"/>
    <property type="match status" value="1"/>
</dbReference>
<keyword evidence="2 6" id="KW-1133">Transmembrane helix</keyword>
<feature type="domain" description="Methyl-accepting transducer" evidence="7">
    <location>
        <begin position="276"/>
        <end position="505"/>
    </location>
</feature>
<reference evidence="9 10" key="1">
    <citation type="submission" date="2024-07" db="EMBL/GenBank/DDBJ databases">
        <authorList>
            <person name="Thanompreechachai J."/>
            <person name="Duangmal K."/>
        </authorList>
    </citation>
    <scope>NUCLEOTIDE SEQUENCE [LARGE SCALE GENOMIC DNA]</scope>
    <source>
        <strain evidence="9 10">KCTC 19886</strain>
    </source>
</reference>
<organism evidence="9 10">
    <name type="scientific">Kineococcus endophyticus</name>
    <dbReference type="NCBI Taxonomy" id="1181883"/>
    <lineage>
        <taxon>Bacteria</taxon>
        <taxon>Bacillati</taxon>
        <taxon>Actinomycetota</taxon>
        <taxon>Actinomycetes</taxon>
        <taxon>Kineosporiales</taxon>
        <taxon>Kineosporiaceae</taxon>
        <taxon>Kineococcus</taxon>
    </lineage>
</organism>
<evidence type="ECO:0000313" key="10">
    <source>
        <dbReference type="Proteomes" id="UP001555826"/>
    </source>
</evidence>
<sequence length="534" mass="54953">MTPAGGTRLRHAWRDAGLRRKLNALTAVAVVAVASLSVLTVSVLRDTATATDELQRATTATRATLEADMAHDALRASVLQALLFGTGERWEQAREGGAEAATSLLDQLSTVHDGRIGADVDSAVAAAEPAVTAYGAAGRDLIDLAAKDPAAAREAYPAFLDRFEEVEGLLPTVADTVATHVTAQTHEVQATRARSYRVLGGVAGATVLAAIVVAWQVTRSVVHPLNRVGDVVAAMRDGDLTRRSRPEARDEVGRTGAALDEALDVLADLVRGIGGTADRLEAATGHLSTVSAEIERSSADSRRLATSAVDEAHEVSTAAEGMAAAGEQMLGAISEVSSNAHASREVAGQAVTAAQATTEAVHRLAASSEEIGSVVQTIASIAAQTNLLALNATIEAARAGDAGRGFAVVADEVKTLAMETATATEEITRTVAALQADSAGARERIAEIAAVVDRVSEFQGSIAAATEEQTQVSADTSRQVALVAASTRTSVQDLTTLAASVGETADRGRRSGEAAVEVAGLTGELRAAVGRFRV</sequence>
<feature type="domain" description="HAMP" evidence="8">
    <location>
        <begin position="219"/>
        <end position="271"/>
    </location>
</feature>
<comment type="similarity">
    <text evidence="4">Belongs to the methyl-accepting chemotaxis (MCP) protein family.</text>
</comment>
<protein>
    <submittedName>
        <fullName evidence="9">Methyl-accepting chemotaxis protein</fullName>
    </submittedName>
</protein>
<name>A0ABV3P543_9ACTN</name>
<gene>
    <name evidence="9" type="ORF">AB1207_07155</name>
</gene>
<dbReference type="SMART" id="SM00283">
    <property type="entry name" value="MA"/>
    <property type="match status" value="1"/>
</dbReference>
<evidence type="ECO:0000256" key="3">
    <source>
        <dbReference type="ARBA" id="ARBA00023224"/>
    </source>
</evidence>
<dbReference type="Pfam" id="PF00672">
    <property type="entry name" value="HAMP"/>
    <property type="match status" value="1"/>
</dbReference>
<evidence type="ECO:0000256" key="5">
    <source>
        <dbReference type="PROSITE-ProRule" id="PRU00284"/>
    </source>
</evidence>
<dbReference type="PROSITE" id="PS50885">
    <property type="entry name" value="HAMP"/>
    <property type="match status" value="1"/>
</dbReference>
<dbReference type="Gene3D" id="1.10.287.950">
    <property type="entry name" value="Methyl-accepting chemotaxis protein"/>
    <property type="match status" value="1"/>
</dbReference>
<dbReference type="Pfam" id="PF00015">
    <property type="entry name" value="MCPsignal"/>
    <property type="match status" value="1"/>
</dbReference>
<dbReference type="InterPro" id="IPR003660">
    <property type="entry name" value="HAMP_dom"/>
</dbReference>
<evidence type="ECO:0000256" key="6">
    <source>
        <dbReference type="SAM" id="Phobius"/>
    </source>
</evidence>
<dbReference type="PANTHER" id="PTHR32089:SF112">
    <property type="entry name" value="LYSOZYME-LIKE PROTEIN-RELATED"/>
    <property type="match status" value="1"/>
</dbReference>
<proteinExistence type="inferred from homology"/>
<accession>A0ABV3P543</accession>
<evidence type="ECO:0000256" key="1">
    <source>
        <dbReference type="ARBA" id="ARBA00022692"/>
    </source>
</evidence>
<keyword evidence="1 6" id="KW-0812">Transmembrane</keyword>
<evidence type="ECO:0000313" key="9">
    <source>
        <dbReference type="EMBL" id="MEW9264518.1"/>
    </source>
</evidence>
<feature type="transmembrane region" description="Helical" evidence="6">
    <location>
        <begin position="24"/>
        <end position="44"/>
    </location>
</feature>
<evidence type="ECO:0000259" key="7">
    <source>
        <dbReference type="PROSITE" id="PS50111"/>
    </source>
</evidence>
<dbReference type="EMBL" id="JBFNQN010000004">
    <property type="protein sequence ID" value="MEW9264518.1"/>
    <property type="molecule type" value="Genomic_DNA"/>
</dbReference>
<dbReference type="RefSeq" id="WP_367637253.1">
    <property type="nucleotide sequence ID" value="NZ_JBFNQN010000004.1"/>
</dbReference>
<dbReference type="SMART" id="SM00304">
    <property type="entry name" value="HAMP"/>
    <property type="match status" value="1"/>
</dbReference>
<dbReference type="InterPro" id="IPR004089">
    <property type="entry name" value="MCPsignal_dom"/>
</dbReference>
<dbReference type="Proteomes" id="UP001555826">
    <property type="component" value="Unassembled WGS sequence"/>
</dbReference>
<dbReference type="PANTHER" id="PTHR32089">
    <property type="entry name" value="METHYL-ACCEPTING CHEMOTAXIS PROTEIN MCPB"/>
    <property type="match status" value="1"/>
</dbReference>
<keyword evidence="3 5" id="KW-0807">Transducer</keyword>
<feature type="transmembrane region" description="Helical" evidence="6">
    <location>
        <begin position="198"/>
        <end position="217"/>
    </location>
</feature>